<dbReference type="Proteomes" id="UP000187609">
    <property type="component" value="Unassembled WGS sequence"/>
</dbReference>
<keyword evidence="3" id="KW-1185">Reference proteome</keyword>
<evidence type="ECO:0000313" key="2">
    <source>
        <dbReference type="EMBL" id="OIS98667.1"/>
    </source>
</evidence>
<protein>
    <submittedName>
        <fullName evidence="2">Uncharacterized protein</fullName>
    </submittedName>
</protein>
<dbReference type="SMR" id="A0A1J6I2B9"/>
<proteinExistence type="predicted"/>
<feature type="region of interest" description="Disordered" evidence="1">
    <location>
        <begin position="1"/>
        <end position="21"/>
    </location>
</feature>
<feature type="non-terminal residue" evidence="2">
    <location>
        <position position="319"/>
    </location>
</feature>
<gene>
    <name evidence="2" type="ORF">A4A49_30887</name>
</gene>
<evidence type="ECO:0000313" key="3">
    <source>
        <dbReference type="Proteomes" id="UP000187609"/>
    </source>
</evidence>
<accession>A0A1J6I2B9</accession>
<evidence type="ECO:0000256" key="1">
    <source>
        <dbReference type="SAM" id="MobiDB-lite"/>
    </source>
</evidence>
<feature type="compositionally biased region" description="Polar residues" evidence="1">
    <location>
        <begin position="253"/>
        <end position="267"/>
    </location>
</feature>
<organism evidence="2 3">
    <name type="scientific">Nicotiana attenuata</name>
    <name type="common">Coyote tobacco</name>
    <dbReference type="NCBI Taxonomy" id="49451"/>
    <lineage>
        <taxon>Eukaryota</taxon>
        <taxon>Viridiplantae</taxon>
        <taxon>Streptophyta</taxon>
        <taxon>Embryophyta</taxon>
        <taxon>Tracheophyta</taxon>
        <taxon>Spermatophyta</taxon>
        <taxon>Magnoliopsida</taxon>
        <taxon>eudicotyledons</taxon>
        <taxon>Gunneridae</taxon>
        <taxon>Pentapetalae</taxon>
        <taxon>asterids</taxon>
        <taxon>lamiids</taxon>
        <taxon>Solanales</taxon>
        <taxon>Solanaceae</taxon>
        <taxon>Nicotianoideae</taxon>
        <taxon>Nicotianeae</taxon>
        <taxon>Nicotiana</taxon>
    </lineage>
</organism>
<dbReference type="EMBL" id="MJEQ01037191">
    <property type="protein sequence ID" value="OIS98667.1"/>
    <property type="molecule type" value="Genomic_DNA"/>
</dbReference>
<dbReference type="Gramene" id="OIS98667">
    <property type="protein sequence ID" value="OIS98667"/>
    <property type="gene ID" value="A4A49_30887"/>
</dbReference>
<feature type="region of interest" description="Disordered" evidence="1">
    <location>
        <begin position="233"/>
        <end position="319"/>
    </location>
</feature>
<feature type="compositionally biased region" description="Basic and acidic residues" evidence="1">
    <location>
        <begin position="1"/>
        <end position="15"/>
    </location>
</feature>
<sequence length="319" mass="33187">MDATGDRSSMEKDNAEGNNLHVEYGVNTTVAADRVEKEASVSKNWRIVPSSAAILNGSNATYGTAGLKNSIVMPQEIRTDANGGVTVPVAAALNIVVKDLKAATGPVFDRGSAGVCKGPDAGQKFAEAGHQIAKGQATDRGVFSTSQAAGTLKATGKSVQNAKAGGSSKNTGDKKAVNAVQETKGGEWSVMNRSNPSPNKSKVPVQVVALKTVSVASSFGILMNEYEEDSGKNWQQASLEAEQKSRQLPGDGKQQNLPKHTAVSANVSKDIVLVDGKSVSQAGQNSSPSSGKHPVSSSSKRDQGRGNLTKDLIVREELT</sequence>
<feature type="compositionally biased region" description="Low complexity" evidence="1">
    <location>
        <begin position="286"/>
        <end position="298"/>
    </location>
</feature>
<comment type="caution">
    <text evidence="2">The sequence shown here is derived from an EMBL/GenBank/DDBJ whole genome shotgun (WGS) entry which is preliminary data.</text>
</comment>
<name>A0A1J6I2B9_NICAT</name>
<reference evidence="2" key="1">
    <citation type="submission" date="2016-11" db="EMBL/GenBank/DDBJ databases">
        <title>The genome of Nicotiana attenuata.</title>
        <authorList>
            <person name="Xu S."/>
            <person name="Brockmoeller T."/>
            <person name="Gaquerel E."/>
            <person name="Navarro A."/>
            <person name="Kuhl H."/>
            <person name="Gase K."/>
            <person name="Ling Z."/>
            <person name="Zhou W."/>
            <person name="Kreitzer C."/>
            <person name="Stanke M."/>
            <person name="Tang H."/>
            <person name="Lyons E."/>
            <person name="Pandey P."/>
            <person name="Pandey S.P."/>
            <person name="Timmermann B."/>
            <person name="Baldwin I.T."/>
        </authorList>
    </citation>
    <scope>NUCLEOTIDE SEQUENCE [LARGE SCALE GENOMIC DNA]</scope>
    <source>
        <strain evidence="2">UT</strain>
    </source>
</reference>
<dbReference type="AlphaFoldDB" id="A0A1J6I2B9"/>